<dbReference type="RefSeq" id="WP_013093127.1">
    <property type="nucleotide sequence ID" value="NC_014118.1"/>
</dbReference>
<dbReference type="GO" id="GO:0006355">
    <property type="term" value="P:regulation of DNA-templated transcription"/>
    <property type="evidence" value="ECO:0007669"/>
    <property type="project" value="InterPro"/>
</dbReference>
<name>D5WFI2_PARAM</name>
<accession>D5WFI2</accession>
<feature type="domain" description="PAC" evidence="9">
    <location>
        <begin position="190"/>
        <end position="242"/>
    </location>
</feature>
<dbReference type="SMART" id="SM00091">
    <property type="entry name" value="PAS"/>
    <property type="match status" value="3"/>
</dbReference>
<dbReference type="Pfam" id="PF02518">
    <property type="entry name" value="HATPase_c"/>
    <property type="match status" value="1"/>
</dbReference>
<dbReference type="InterPro" id="IPR004358">
    <property type="entry name" value="Sig_transdc_His_kin-like_C"/>
</dbReference>
<dbReference type="SUPFAM" id="SSF55874">
    <property type="entry name" value="ATPase domain of HSP90 chaperone/DNA topoisomerase II/histidine kinase"/>
    <property type="match status" value="1"/>
</dbReference>
<dbReference type="GeneID" id="301096586"/>
<evidence type="ECO:0000259" key="9">
    <source>
        <dbReference type="PROSITE" id="PS50113"/>
    </source>
</evidence>
<dbReference type="PROSITE" id="PS50113">
    <property type="entry name" value="PAC"/>
    <property type="match status" value="3"/>
</dbReference>
<dbReference type="InterPro" id="IPR000014">
    <property type="entry name" value="PAS"/>
</dbReference>
<keyword evidence="6" id="KW-0472">Membrane</keyword>
<evidence type="ECO:0000313" key="11">
    <source>
        <dbReference type="Proteomes" id="UP000002190"/>
    </source>
</evidence>
<keyword evidence="3" id="KW-0597">Phosphoprotein</keyword>
<dbReference type="Pfam" id="PF00512">
    <property type="entry name" value="HisKA"/>
    <property type="match status" value="1"/>
</dbReference>
<sequence length="758" mass="83768">MNLFDSEHVSRPYRRVDVCILLIAALVAVAVFMIDAFTALDIAVAVFYVVVLLLVASTGSRAAVLSTGAAVAILTLAGFGFSHDTDYSWDAVARCVVSLVAIGTTSLLSLRNLTNTAQLRELIDLLNLTHDAIFVYDLTGSITFWNNGAETLYGWPAEHAIGQHIDKLTQTRFPNSETEIYAALVDRGHWAGELQRVCRDGRHVTVVSRIALWRDAKGKPRAILATSNDITLHKRMEMVLSQRQQELRAAIDTIPGMVWSASNEGEVVFVNRRWEESGMDTGTQGADLWQAIVHPDDLDRMRCDWQISVASGRALDNVSRVRQRDGDYRWMHIAAEPQYDAGGAVRRWYGVNTDIEARKIAEEALKRSEAFLVDAQRLSKTGSIGISPVNGDMLWSSEAYRIFGYEQRPEIEPSLELILARTHPDDRAKVEAAHQYSDAIAPLIDIEYRVLLPDGLLKYVHYVAHLGPPASTDLAYVGALMDITDGRQTQEALARSMAELAHVTRMTTLGELAASIAHEVTQPIAAVVTSGDAALRWLRRDPPKLDEVERSVGQMIKSVKRANEIVRQIRAMAQKRPAPRREVFLDDAVDGMVQLMAPEFQRQGVHCEVHRPIERPRLLADEVQLQQVVINLLMNAMQAMSGLENGPRLIRICTEVLEGREVRLSIQDSGPGIAFEDREQLFRPFFTTKANGMGMGLSICRSIVEAHGGNIGADVASVVGAVFRITLPLYTGPQESRGTAAMNGALSGPRDEGLLRNC</sequence>
<dbReference type="CDD" id="cd00130">
    <property type="entry name" value="PAS"/>
    <property type="match status" value="3"/>
</dbReference>
<dbReference type="CDD" id="cd00082">
    <property type="entry name" value="HisKA"/>
    <property type="match status" value="1"/>
</dbReference>
<dbReference type="PROSITE" id="PS50109">
    <property type="entry name" value="HIS_KIN"/>
    <property type="match status" value="1"/>
</dbReference>
<dbReference type="PANTHER" id="PTHR43304">
    <property type="entry name" value="PHYTOCHROME-LIKE PROTEIN CPH1"/>
    <property type="match status" value="1"/>
</dbReference>
<evidence type="ECO:0000256" key="5">
    <source>
        <dbReference type="ARBA" id="ARBA00022777"/>
    </source>
</evidence>
<dbReference type="Gene3D" id="3.30.450.20">
    <property type="entry name" value="PAS domain"/>
    <property type="match status" value="3"/>
</dbReference>
<dbReference type="Gene3D" id="1.10.287.130">
    <property type="match status" value="1"/>
</dbReference>
<dbReference type="InterPro" id="IPR000700">
    <property type="entry name" value="PAS-assoc_C"/>
</dbReference>
<dbReference type="GO" id="GO:0000155">
    <property type="term" value="F:phosphorelay sensor kinase activity"/>
    <property type="evidence" value="ECO:0007669"/>
    <property type="project" value="InterPro"/>
</dbReference>
<dbReference type="PANTHER" id="PTHR43304:SF1">
    <property type="entry name" value="PAC DOMAIN-CONTAINING PROTEIN"/>
    <property type="match status" value="1"/>
</dbReference>
<dbReference type="Proteomes" id="UP000002190">
    <property type="component" value="Chromosome 2"/>
</dbReference>
<dbReference type="EC" id="2.7.13.3" evidence="2"/>
<dbReference type="InterPro" id="IPR003594">
    <property type="entry name" value="HATPase_dom"/>
</dbReference>
<dbReference type="Gene3D" id="3.30.565.10">
    <property type="entry name" value="Histidine kinase-like ATPase, C-terminal domain"/>
    <property type="match status" value="1"/>
</dbReference>
<evidence type="ECO:0000259" key="7">
    <source>
        <dbReference type="PROSITE" id="PS50109"/>
    </source>
</evidence>
<organism evidence="10 11">
    <name type="scientific">Paraburkholderia atlantica</name>
    <dbReference type="NCBI Taxonomy" id="2654982"/>
    <lineage>
        <taxon>Bacteria</taxon>
        <taxon>Pseudomonadati</taxon>
        <taxon>Pseudomonadota</taxon>
        <taxon>Betaproteobacteria</taxon>
        <taxon>Burkholderiales</taxon>
        <taxon>Burkholderiaceae</taxon>
        <taxon>Paraburkholderia</taxon>
    </lineage>
</organism>
<dbReference type="InterPro" id="IPR013767">
    <property type="entry name" value="PAS_fold"/>
</dbReference>
<feature type="domain" description="PAC" evidence="9">
    <location>
        <begin position="315"/>
        <end position="367"/>
    </location>
</feature>
<feature type="transmembrane region" description="Helical" evidence="6">
    <location>
        <begin position="37"/>
        <end position="55"/>
    </location>
</feature>
<feature type="domain" description="PAS" evidence="8">
    <location>
        <begin position="115"/>
        <end position="184"/>
    </location>
</feature>
<evidence type="ECO:0000256" key="2">
    <source>
        <dbReference type="ARBA" id="ARBA00012438"/>
    </source>
</evidence>
<dbReference type="InterPro" id="IPR036890">
    <property type="entry name" value="HATPase_C_sf"/>
</dbReference>
<dbReference type="SUPFAM" id="SSF55785">
    <property type="entry name" value="PYP-like sensor domain (PAS domain)"/>
    <property type="match status" value="3"/>
</dbReference>
<feature type="transmembrane region" description="Helical" evidence="6">
    <location>
        <begin position="12"/>
        <end position="31"/>
    </location>
</feature>
<evidence type="ECO:0000259" key="8">
    <source>
        <dbReference type="PROSITE" id="PS50112"/>
    </source>
</evidence>
<feature type="domain" description="Histidine kinase" evidence="7">
    <location>
        <begin position="515"/>
        <end position="731"/>
    </location>
</feature>
<protein>
    <recommendedName>
        <fullName evidence="2">histidine kinase</fullName>
        <ecNumber evidence="2">2.7.13.3</ecNumber>
    </recommendedName>
</protein>
<dbReference type="SMART" id="SM00387">
    <property type="entry name" value="HATPase_c"/>
    <property type="match status" value="1"/>
</dbReference>
<reference evidence="10 11" key="2">
    <citation type="journal article" date="2012" name="J. Bacteriol.">
        <title>Genome Sequences of Burkholderia sp. Strains CCGE1002 and H160, Isolated from Legume Nodules in Mexico and Brazil.</title>
        <authorList>
            <person name="Ormeno-Orrillo E."/>
            <person name="Rogel M.A."/>
            <person name="Chueire L.M."/>
            <person name="Tiedje J.M."/>
            <person name="Martinez-Romero E."/>
            <person name="Hungria M."/>
        </authorList>
    </citation>
    <scope>NUCLEOTIDE SEQUENCE [LARGE SCALE GENOMIC DNA]</scope>
    <source>
        <strain evidence="10 11">CCGE1002</strain>
    </source>
</reference>
<keyword evidence="6" id="KW-0812">Transmembrane</keyword>
<dbReference type="eggNOG" id="COG2202">
    <property type="taxonomic scope" value="Bacteria"/>
</dbReference>
<dbReference type="SMART" id="SM00086">
    <property type="entry name" value="PAC"/>
    <property type="match status" value="3"/>
</dbReference>
<dbReference type="InterPro" id="IPR035965">
    <property type="entry name" value="PAS-like_dom_sf"/>
</dbReference>
<dbReference type="HOGENOM" id="CLU_000445_114_39_4"/>
<dbReference type="NCBIfam" id="TIGR00229">
    <property type="entry name" value="sensory_box"/>
    <property type="match status" value="2"/>
</dbReference>
<dbReference type="InterPro" id="IPR005467">
    <property type="entry name" value="His_kinase_dom"/>
</dbReference>
<feature type="domain" description="PAC" evidence="9">
    <location>
        <begin position="444"/>
        <end position="495"/>
    </location>
</feature>
<reference evidence="11" key="1">
    <citation type="submission" date="2010-04" db="EMBL/GenBank/DDBJ databases">
        <title>Complete sequence of chromosome 2 of Burkholderia sp. CCGE1002.</title>
        <authorList>
            <consortium name="US DOE Joint Genome Institute"/>
            <person name="Lucas S."/>
            <person name="Copeland A."/>
            <person name="Lapidus A."/>
            <person name="Cheng J.-F."/>
            <person name="Bruce D."/>
            <person name="Goodwin L."/>
            <person name="Pitluck S."/>
            <person name="Chertkov O."/>
            <person name="Detter J.C."/>
            <person name="Han C."/>
            <person name="Tapia R."/>
            <person name="Land M."/>
            <person name="Hauser L."/>
            <person name="Kyrpides N."/>
            <person name="Ovchinnikova G."/>
            <person name="Martinez-Romero E."/>
            <person name="Hernandez M.A.R."/>
            <person name="Tiedje J.M."/>
            <person name="Woyke T."/>
        </authorList>
    </citation>
    <scope>NUCLEOTIDE SEQUENCE [LARGE SCALE GENOMIC DNA]</scope>
    <source>
        <strain evidence="11">CCGE1002</strain>
    </source>
</reference>
<dbReference type="PROSITE" id="PS50112">
    <property type="entry name" value="PAS"/>
    <property type="match status" value="1"/>
</dbReference>
<feature type="transmembrane region" description="Helical" evidence="6">
    <location>
        <begin position="62"/>
        <end position="79"/>
    </location>
</feature>
<dbReference type="KEGG" id="bge:BC1002_5406"/>
<evidence type="ECO:0000256" key="4">
    <source>
        <dbReference type="ARBA" id="ARBA00022679"/>
    </source>
</evidence>
<dbReference type="InterPro" id="IPR001610">
    <property type="entry name" value="PAC"/>
</dbReference>
<dbReference type="PRINTS" id="PR00344">
    <property type="entry name" value="BCTRLSENSOR"/>
</dbReference>
<keyword evidence="4" id="KW-0808">Transferase</keyword>
<evidence type="ECO:0000313" key="10">
    <source>
        <dbReference type="EMBL" id="ADG19336.1"/>
    </source>
</evidence>
<dbReference type="eggNOG" id="COG4191">
    <property type="taxonomic scope" value="Bacteria"/>
</dbReference>
<keyword evidence="6" id="KW-1133">Transmembrane helix</keyword>
<dbReference type="InterPro" id="IPR036097">
    <property type="entry name" value="HisK_dim/P_sf"/>
</dbReference>
<gene>
    <name evidence="10" type="ordered locus">BC1002_5406</name>
</gene>
<evidence type="ECO:0000256" key="3">
    <source>
        <dbReference type="ARBA" id="ARBA00022553"/>
    </source>
</evidence>
<evidence type="ECO:0000256" key="6">
    <source>
        <dbReference type="SAM" id="Phobius"/>
    </source>
</evidence>
<dbReference type="EMBL" id="CP002014">
    <property type="protein sequence ID" value="ADG19336.1"/>
    <property type="molecule type" value="Genomic_DNA"/>
</dbReference>
<dbReference type="InterPro" id="IPR052162">
    <property type="entry name" value="Sensor_kinase/Photoreceptor"/>
</dbReference>
<evidence type="ECO:0000256" key="1">
    <source>
        <dbReference type="ARBA" id="ARBA00000085"/>
    </source>
</evidence>
<dbReference type="Pfam" id="PF00989">
    <property type="entry name" value="PAS"/>
    <property type="match status" value="1"/>
</dbReference>
<dbReference type="InterPro" id="IPR013655">
    <property type="entry name" value="PAS_fold_3"/>
</dbReference>
<dbReference type="SUPFAM" id="SSF47384">
    <property type="entry name" value="Homodimeric domain of signal transducing histidine kinase"/>
    <property type="match status" value="1"/>
</dbReference>
<dbReference type="Pfam" id="PF08447">
    <property type="entry name" value="PAS_3"/>
    <property type="match status" value="2"/>
</dbReference>
<dbReference type="STRING" id="640511.BC1002_5406"/>
<proteinExistence type="predicted"/>
<keyword evidence="5 10" id="KW-0418">Kinase</keyword>
<comment type="catalytic activity">
    <reaction evidence="1">
        <text>ATP + protein L-histidine = ADP + protein N-phospho-L-histidine.</text>
        <dbReference type="EC" id="2.7.13.3"/>
    </reaction>
</comment>
<dbReference type="AlphaFoldDB" id="D5WFI2"/>
<dbReference type="SMART" id="SM00388">
    <property type="entry name" value="HisKA"/>
    <property type="match status" value="1"/>
</dbReference>
<dbReference type="InterPro" id="IPR003661">
    <property type="entry name" value="HisK_dim/P_dom"/>
</dbReference>